<keyword evidence="9" id="KW-1133">Transmembrane helix</keyword>
<feature type="transmembrane region" description="Helical" evidence="9">
    <location>
        <begin position="176"/>
        <end position="196"/>
    </location>
</feature>
<evidence type="ECO:0000256" key="5">
    <source>
        <dbReference type="ARBA" id="ARBA00022741"/>
    </source>
</evidence>
<keyword evidence="5" id="KW-0547">Nucleotide-binding</keyword>
<dbReference type="InterPro" id="IPR011712">
    <property type="entry name" value="Sig_transdc_His_kin_sub3_dim/P"/>
</dbReference>
<evidence type="ECO:0000256" key="2">
    <source>
        <dbReference type="ARBA" id="ARBA00012438"/>
    </source>
</evidence>
<dbReference type="GO" id="GO:0005524">
    <property type="term" value="F:ATP binding"/>
    <property type="evidence" value="ECO:0007669"/>
    <property type="project" value="UniProtKB-KW"/>
</dbReference>
<keyword evidence="8" id="KW-0902">Two-component regulatory system</keyword>
<evidence type="ECO:0000256" key="3">
    <source>
        <dbReference type="ARBA" id="ARBA00022553"/>
    </source>
</evidence>
<feature type="transmembrane region" description="Helical" evidence="9">
    <location>
        <begin position="51"/>
        <end position="72"/>
    </location>
</feature>
<comment type="catalytic activity">
    <reaction evidence="1">
        <text>ATP + protein L-histidine = ADP + protein N-phospho-L-histidine.</text>
        <dbReference type="EC" id="2.7.13.3"/>
    </reaction>
</comment>
<evidence type="ECO:0000259" key="10">
    <source>
        <dbReference type="Pfam" id="PF07730"/>
    </source>
</evidence>
<evidence type="ECO:0000313" key="11">
    <source>
        <dbReference type="EMBL" id="MVU76431.1"/>
    </source>
</evidence>
<gene>
    <name evidence="11" type="ORF">GPX89_04135</name>
</gene>
<accession>A0A7K1UQ18</accession>
<dbReference type="EC" id="2.7.13.3" evidence="2"/>
<evidence type="ECO:0000313" key="12">
    <source>
        <dbReference type="Proteomes" id="UP000466794"/>
    </source>
</evidence>
<dbReference type="Proteomes" id="UP000466794">
    <property type="component" value="Unassembled WGS sequence"/>
</dbReference>
<comment type="caution">
    <text evidence="11">The sequence shown here is derived from an EMBL/GenBank/DDBJ whole genome shotgun (WGS) entry which is preliminary data.</text>
</comment>
<dbReference type="Pfam" id="PF07730">
    <property type="entry name" value="HisKA_3"/>
    <property type="match status" value="1"/>
</dbReference>
<reference evidence="11 12" key="1">
    <citation type="submission" date="2019-12" db="EMBL/GenBank/DDBJ databases">
        <title>Nocardia sp. nov. ET3-3 isolated from soil.</title>
        <authorList>
            <person name="Kanchanasin P."/>
            <person name="Tanasupawat S."/>
            <person name="Yuki M."/>
            <person name="Kudo T."/>
        </authorList>
    </citation>
    <scope>NUCLEOTIDE SEQUENCE [LARGE SCALE GENOMIC DNA]</scope>
    <source>
        <strain evidence="11 12">ET3-3</strain>
    </source>
</reference>
<dbReference type="EMBL" id="WRPP01000001">
    <property type="protein sequence ID" value="MVU76431.1"/>
    <property type="molecule type" value="Genomic_DNA"/>
</dbReference>
<dbReference type="GO" id="GO:0046983">
    <property type="term" value="F:protein dimerization activity"/>
    <property type="evidence" value="ECO:0007669"/>
    <property type="project" value="InterPro"/>
</dbReference>
<keyword evidence="9" id="KW-0472">Membrane</keyword>
<dbReference type="PANTHER" id="PTHR24421:SF10">
    <property type="entry name" value="NITRATE_NITRITE SENSOR PROTEIN NARQ"/>
    <property type="match status" value="1"/>
</dbReference>
<evidence type="ECO:0000256" key="4">
    <source>
        <dbReference type="ARBA" id="ARBA00022679"/>
    </source>
</evidence>
<evidence type="ECO:0000256" key="9">
    <source>
        <dbReference type="SAM" id="Phobius"/>
    </source>
</evidence>
<dbReference type="GO" id="GO:0016020">
    <property type="term" value="C:membrane"/>
    <property type="evidence" value="ECO:0007669"/>
    <property type="project" value="InterPro"/>
</dbReference>
<dbReference type="AlphaFoldDB" id="A0A7K1UQ18"/>
<dbReference type="Gene3D" id="1.20.5.1930">
    <property type="match status" value="1"/>
</dbReference>
<keyword evidence="7" id="KW-0067">ATP-binding</keyword>
<dbReference type="InterPro" id="IPR036890">
    <property type="entry name" value="HATPase_C_sf"/>
</dbReference>
<organism evidence="11 12">
    <name type="scientific">Nocardia terrae</name>
    <dbReference type="NCBI Taxonomy" id="2675851"/>
    <lineage>
        <taxon>Bacteria</taxon>
        <taxon>Bacillati</taxon>
        <taxon>Actinomycetota</taxon>
        <taxon>Actinomycetes</taxon>
        <taxon>Mycobacteriales</taxon>
        <taxon>Nocardiaceae</taxon>
        <taxon>Nocardia</taxon>
    </lineage>
</organism>
<dbReference type="SUPFAM" id="SSF55874">
    <property type="entry name" value="ATPase domain of HSP90 chaperone/DNA topoisomerase II/histidine kinase"/>
    <property type="match status" value="1"/>
</dbReference>
<feature type="transmembrane region" description="Helical" evidence="9">
    <location>
        <begin position="84"/>
        <end position="104"/>
    </location>
</feature>
<dbReference type="CDD" id="cd16917">
    <property type="entry name" value="HATPase_UhpB-NarQ-NarX-like"/>
    <property type="match status" value="1"/>
</dbReference>
<evidence type="ECO:0000256" key="8">
    <source>
        <dbReference type="ARBA" id="ARBA00023012"/>
    </source>
</evidence>
<feature type="transmembrane region" description="Helical" evidence="9">
    <location>
        <begin position="110"/>
        <end position="137"/>
    </location>
</feature>
<dbReference type="GO" id="GO:0000155">
    <property type="term" value="F:phosphorelay sensor kinase activity"/>
    <property type="evidence" value="ECO:0007669"/>
    <property type="project" value="InterPro"/>
</dbReference>
<feature type="domain" description="Signal transduction histidine kinase subgroup 3 dimerisation and phosphoacceptor" evidence="10">
    <location>
        <begin position="219"/>
        <end position="284"/>
    </location>
</feature>
<evidence type="ECO:0000256" key="6">
    <source>
        <dbReference type="ARBA" id="ARBA00022777"/>
    </source>
</evidence>
<protein>
    <recommendedName>
        <fullName evidence="2">histidine kinase</fullName>
        <ecNumber evidence="2">2.7.13.3</ecNumber>
    </recommendedName>
</protein>
<dbReference type="InterPro" id="IPR050482">
    <property type="entry name" value="Sensor_HK_TwoCompSys"/>
</dbReference>
<keyword evidence="9" id="KW-0812">Transmembrane</keyword>
<keyword evidence="12" id="KW-1185">Reference proteome</keyword>
<dbReference type="Gene3D" id="3.30.565.10">
    <property type="entry name" value="Histidine kinase-like ATPase, C-terminal domain"/>
    <property type="match status" value="1"/>
</dbReference>
<feature type="transmembrane region" description="Helical" evidence="9">
    <location>
        <begin position="149"/>
        <end position="170"/>
    </location>
</feature>
<keyword evidence="6 11" id="KW-0418">Kinase</keyword>
<dbReference type="PANTHER" id="PTHR24421">
    <property type="entry name" value="NITRATE/NITRITE SENSOR PROTEIN NARX-RELATED"/>
    <property type="match status" value="1"/>
</dbReference>
<proteinExistence type="predicted"/>
<evidence type="ECO:0000256" key="1">
    <source>
        <dbReference type="ARBA" id="ARBA00000085"/>
    </source>
</evidence>
<keyword evidence="4" id="KW-0808">Transferase</keyword>
<name>A0A7K1UQ18_9NOCA</name>
<keyword evidence="3" id="KW-0597">Phosphoprotein</keyword>
<sequence length="445" mass="48129">MNVTGATPETIGQVRQELREWLSESGVRARRFARDPLAELRRWVDSSGFDYPVSMVVLVDLMMFAIGTIAYAERVAAGYFPGGLPLAALLIIIMTGPPCVIFDFPPRPVLLATLAMVAVALFLIQPVPLDVAPLVLIVITGEIAAITRAAVGTAVGLAMFAELVFFGSIGHVDGLAFTWFSLGILFGWFTGQLLNYQRRYLYQERDYQHIRALQAAGEERRRIAREVHDVIAHSLSVTLLHVTAARHALQTDRDVDEAVDALADAERLGRQAMADIRRTVGLLDGHPASLRPEPGLDDIQDLVSDFVRAGMTIDFRTTGDPAQVSAGLGLAVYRICQESLANIAKHAPGAQAQVRIMLHARHIDLTVTNTLPTGAVARPGRGMGISGMRQRLAVLGGTLTAGVEDDGWLVRARIPTTGQLPCIAAAEHGLRSVLSSMTNRPQEGV</sequence>
<dbReference type="RefSeq" id="WP_157355221.1">
    <property type="nucleotide sequence ID" value="NZ_WRPP01000001.1"/>
</dbReference>
<evidence type="ECO:0000256" key="7">
    <source>
        <dbReference type="ARBA" id="ARBA00022840"/>
    </source>
</evidence>